<dbReference type="GO" id="GO:0000160">
    <property type="term" value="P:phosphorelay signal transduction system"/>
    <property type="evidence" value="ECO:0007669"/>
    <property type="project" value="InterPro"/>
</dbReference>
<proteinExistence type="predicted"/>
<evidence type="ECO:0000313" key="4">
    <source>
        <dbReference type="Proteomes" id="UP000740727"/>
    </source>
</evidence>
<comment type="caution">
    <text evidence="3">The sequence shown here is derived from an EMBL/GenBank/DDBJ whole genome shotgun (WGS) entry which is preliminary data.</text>
</comment>
<evidence type="ECO:0000256" key="1">
    <source>
        <dbReference type="PROSITE-ProRule" id="PRU00169"/>
    </source>
</evidence>
<dbReference type="AlphaFoldDB" id="A0A965LKP7"/>
<dbReference type="PROSITE" id="PS50110">
    <property type="entry name" value="RESPONSE_REGULATORY"/>
    <property type="match status" value="1"/>
</dbReference>
<feature type="domain" description="Response regulatory" evidence="2">
    <location>
        <begin position="5"/>
        <end position="125"/>
    </location>
</feature>
<protein>
    <recommendedName>
        <fullName evidence="2">Response regulatory domain-containing protein</fullName>
    </recommendedName>
</protein>
<feature type="modified residue" description="4-aspartylphosphate" evidence="1">
    <location>
        <position position="61"/>
    </location>
</feature>
<dbReference type="Proteomes" id="UP000740727">
    <property type="component" value="Unassembled WGS sequence"/>
</dbReference>
<accession>A0A965LKP7</accession>
<organism evidence="3 4">
    <name type="scientific">Candidatus Fonsibacter lacus</name>
    <dbReference type="NCBI Taxonomy" id="2576439"/>
    <lineage>
        <taxon>Bacteria</taxon>
        <taxon>Pseudomonadati</taxon>
        <taxon>Pseudomonadota</taxon>
        <taxon>Alphaproteobacteria</taxon>
        <taxon>Candidatus Pelagibacterales</taxon>
        <taxon>Candidatus Pelagibacterales incertae sedis</taxon>
        <taxon>Candidatus Fonsibacter</taxon>
    </lineage>
</organism>
<dbReference type="EMBL" id="RFXN01000001">
    <property type="protein sequence ID" value="NBR93267.1"/>
    <property type="molecule type" value="Genomic_DNA"/>
</dbReference>
<name>A0A965LKP7_9PROT</name>
<gene>
    <name evidence="3" type="ORF">EBT44_00110</name>
</gene>
<dbReference type="InterPro" id="IPR001789">
    <property type="entry name" value="Sig_transdc_resp-reg_receiver"/>
</dbReference>
<keyword evidence="1" id="KW-0597">Phosphoprotein</keyword>
<sequence>MAPHVVLVYSDNSQVRAAIKRAITPSPSADIAPIVIKEFATADALRGYFDDKGGAGLLIVDGEATPEGGLGLARSLKDEIYQAPPMIGIIAREADRWLATWARVEGILFHPIEPRALAKEVAALLRKDGIEVVATSIGIPPRANH</sequence>
<reference evidence="3" key="1">
    <citation type="submission" date="2018-10" db="EMBL/GenBank/DDBJ databases">
        <title>Iterative Subtractive Binning of Freshwater Chronoseries Metagenomes Recovers Nearly Complete Genomes from over Four Hundred Novel Species.</title>
        <authorList>
            <person name="Rodriguez-R L.M."/>
            <person name="Tsementzi D."/>
            <person name="Luo C."/>
            <person name="Konstantinidis K.T."/>
        </authorList>
    </citation>
    <scope>NUCLEOTIDE SEQUENCE</scope>
    <source>
        <strain evidence="3">WB5_2A_028</strain>
    </source>
</reference>
<evidence type="ECO:0000313" key="3">
    <source>
        <dbReference type="EMBL" id="NBR93267.1"/>
    </source>
</evidence>
<evidence type="ECO:0000259" key="2">
    <source>
        <dbReference type="PROSITE" id="PS50110"/>
    </source>
</evidence>